<reference evidence="1 2" key="1">
    <citation type="submission" date="2021-05" db="EMBL/GenBank/DDBJ databases">
        <title>Roseococcus sp. XZZS9, whole genome shotgun sequencing project.</title>
        <authorList>
            <person name="Zhao G."/>
            <person name="Shen L."/>
        </authorList>
    </citation>
    <scope>NUCLEOTIDE SEQUENCE [LARGE SCALE GENOMIC DNA]</scope>
    <source>
        <strain evidence="1 2">XZZS9</strain>
    </source>
</reference>
<organism evidence="1 2">
    <name type="scientific">Roseococcus pinisoli</name>
    <dbReference type="NCBI Taxonomy" id="2835040"/>
    <lineage>
        <taxon>Bacteria</taxon>
        <taxon>Pseudomonadati</taxon>
        <taxon>Pseudomonadota</taxon>
        <taxon>Alphaproteobacteria</taxon>
        <taxon>Acetobacterales</taxon>
        <taxon>Roseomonadaceae</taxon>
        <taxon>Roseococcus</taxon>
    </lineage>
</organism>
<evidence type="ECO:0000313" key="1">
    <source>
        <dbReference type="EMBL" id="MBS7812312.1"/>
    </source>
</evidence>
<sequence length="139" mass="15381">MPRAPFYEPATLKNRLRGIYRTPITDGLGPAGGEEPDNPLEHVHTFETVPIQHEAAAYIERLEAALALATGSNDSLGFPVYRHVKRGTEYTVLGQGELQMSADLVDGAELVIYRGDDGKIWFRETGEFHDGRFVKVDPA</sequence>
<name>A0ABS5QFI8_9PROT</name>
<comment type="caution">
    <text evidence="1">The sequence shown here is derived from an EMBL/GenBank/DDBJ whole genome shotgun (WGS) entry which is preliminary data.</text>
</comment>
<gene>
    <name evidence="1" type="ORF">KHU32_15285</name>
</gene>
<keyword evidence="2" id="KW-1185">Reference proteome</keyword>
<accession>A0ABS5QFI8</accession>
<dbReference type="EMBL" id="JAHCDA010000003">
    <property type="protein sequence ID" value="MBS7812312.1"/>
    <property type="molecule type" value="Genomic_DNA"/>
</dbReference>
<evidence type="ECO:0000313" key="2">
    <source>
        <dbReference type="Proteomes" id="UP000766336"/>
    </source>
</evidence>
<dbReference type="Proteomes" id="UP000766336">
    <property type="component" value="Unassembled WGS sequence"/>
</dbReference>
<proteinExistence type="predicted"/>
<protein>
    <submittedName>
        <fullName evidence="1">Uncharacterized protein</fullName>
    </submittedName>
</protein>
<dbReference type="RefSeq" id="WP_213671020.1">
    <property type="nucleotide sequence ID" value="NZ_JAHCDA010000003.1"/>
</dbReference>